<accession>M7SGH1</accession>
<gene>
    <name evidence="2" type="ORF">UCREL1_9676</name>
</gene>
<dbReference type="eggNOG" id="ENOG502SQBY">
    <property type="taxonomic scope" value="Eukaryota"/>
</dbReference>
<reference evidence="3" key="1">
    <citation type="journal article" date="2013" name="Genome Announc.">
        <title>Draft genome sequence of the grapevine dieback fungus Eutypa lata UCR-EL1.</title>
        <authorList>
            <person name="Blanco-Ulate B."/>
            <person name="Rolshausen P.E."/>
            <person name="Cantu D."/>
        </authorList>
    </citation>
    <scope>NUCLEOTIDE SEQUENCE [LARGE SCALE GENOMIC DNA]</scope>
    <source>
        <strain evidence="3">UCR-EL1</strain>
    </source>
</reference>
<proteinExistence type="inferred from homology"/>
<dbReference type="OrthoDB" id="3687641at2759"/>
<dbReference type="PANTHER" id="PTHR33365:SF13">
    <property type="entry name" value="TAT PATHWAY SIGNAL SEQUENCE"/>
    <property type="match status" value="1"/>
</dbReference>
<evidence type="ECO:0000313" key="3">
    <source>
        <dbReference type="Proteomes" id="UP000012174"/>
    </source>
</evidence>
<dbReference type="EMBL" id="KB707234">
    <property type="protein sequence ID" value="EMR63363.1"/>
    <property type="molecule type" value="Genomic_DNA"/>
</dbReference>
<dbReference type="InterPro" id="IPR021765">
    <property type="entry name" value="UstYa-like"/>
</dbReference>
<keyword evidence="3" id="KW-1185">Reference proteome</keyword>
<protein>
    <recommendedName>
        <fullName evidence="4">Tat pathway signal sequence protein</fullName>
    </recommendedName>
</protein>
<sequence>MRSSPPRVQRPPPVIPPQVFTPQIPTSWVPDERYIGFSDFSNNMWHRLTQPTEAVWLENPSQHGLGGGFEAKFNHTSRSELPPQFYHISNLHQLHCLNIIRIRYFELFLDTPSLSKISETAAGDTAYHVDHCIEYLRMTIMCGKSWEVEADSPPGTPYELKIDPFGHPIGWGGIRNCVNWEALTTWQKQQLDAYKGTWPELK</sequence>
<name>M7SGH1_EUTLA</name>
<dbReference type="GO" id="GO:0043386">
    <property type="term" value="P:mycotoxin biosynthetic process"/>
    <property type="evidence" value="ECO:0007669"/>
    <property type="project" value="InterPro"/>
</dbReference>
<evidence type="ECO:0000313" key="2">
    <source>
        <dbReference type="EMBL" id="EMR63363.1"/>
    </source>
</evidence>
<dbReference type="AlphaFoldDB" id="M7SGH1"/>
<dbReference type="PANTHER" id="PTHR33365">
    <property type="entry name" value="YALI0B05434P"/>
    <property type="match status" value="1"/>
</dbReference>
<dbReference type="Proteomes" id="UP000012174">
    <property type="component" value="Unassembled WGS sequence"/>
</dbReference>
<dbReference type="OMA" id="WGVVHSC"/>
<dbReference type="Pfam" id="PF11807">
    <property type="entry name" value="UstYa"/>
    <property type="match status" value="1"/>
</dbReference>
<comment type="similarity">
    <text evidence="1">Belongs to the ustYa family.</text>
</comment>
<evidence type="ECO:0008006" key="4">
    <source>
        <dbReference type="Google" id="ProtNLM"/>
    </source>
</evidence>
<dbReference type="HOGENOM" id="CLU_042941_4_1_1"/>
<evidence type="ECO:0000256" key="1">
    <source>
        <dbReference type="ARBA" id="ARBA00035112"/>
    </source>
</evidence>
<organism evidence="2 3">
    <name type="scientific">Eutypa lata (strain UCR-EL1)</name>
    <name type="common">Grapevine dieback disease fungus</name>
    <name type="synonym">Eutypa armeniacae</name>
    <dbReference type="NCBI Taxonomy" id="1287681"/>
    <lineage>
        <taxon>Eukaryota</taxon>
        <taxon>Fungi</taxon>
        <taxon>Dikarya</taxon>
        <taxon>Ascomycota</taxon>
        <taxon>Pezizomycotina</taxon>
        <taxon>Sordariomycetes</taxon>
        <taxon>Xylariomycetidae</taxon>
        <taxon>Xylariales</taxon>
        <taxon>Diatrypaceae</taxon>
        <taxon>Eutypa</taxon>
    </lineage>
</organism>
<dbReference type="KEGG" id="ela:UCREL1_9676"/>